<proteinExistence type="predicted"/>
<reference evidence="1" key="1">
    <citation type="journal article" date="2023" name="IScience">
        <title>Live-bearing cockroach genome reveals convergent evolutionary mechanisms linked to viviparity in insects and beyond.</title>
        <authorList>
            <person name="Fouks B."/>
            <person name="Harrison M.C."/>
            <person name="Mikhailova A.A."/>
            <person name="Marchal E."/>
            <person name="English S."/>
            <person name="Carruthers M."/>
            <person name="Jennings E.C."/>
            <person name="Chiamaka E.L."/>
            <person name="Frigard R.A."/>
            <person name="Pippel M."/>
            <person name="Attardo G.M."/>
            <person name="Benoit J.B."/>
            <person name="Bornberg-Bauer E."/>
            <person name="Tobe S.S."/>
        </authorList>
    </citation>
    <scope>NUCLEOTIDE SEQUENCE</scope>
    <source>
        <strain evidence="1">Stay&amp;Tobe</strain>
    </source>
</reference>
<accession>A0AAD8A6W4</accession>
<sequence>MPLNKITNATSHNLQLPITANLISSGGRMTKLCLLLHLTSHKAVYTASVPLPSVNNCTYSLNGVDVAKLIITGWLGRLQLTTMYLL</sequence>
<evidence type="ECO:0000313" key="2">
    <source>
        <dbReference type="Proteomes" id="UP001233999"/>
    </source>
</evidence>
<dbReference type="AlphaFoldDB" id="A0AAD8A6W4"/>
<comment type="caution">
    <text evidence="1">The sequence shown here is derived from an EMBL/GenBank/DDBJ whole genome shotgun (WGS) entry which is preliminary data.</text>
</comment>
<gene>
    <name evidence="1" type="ORF">L9F63_027642</name>
</gene>
<organism evidence="1 2">
    <name type="scientific">Diploptera punctata</name>
    <name type="common">Pacific beetle cockroach</name>
    <dbReference type="NCBI Taxonomy" id="6984"/>
    <lineage>
        <taxon>Eukaryota</taxon>
        <taxon>Metazoa</taxon>
        <taxon>Ecdysozoa</taxon>
        <taxon>Arthropoda</taxon>
        <taxon>Hexapoda</taxon>
        <taxon>Insecta</taxon>
        <taxon>Pterygota</taxon>
        <taxon>Neoptera</taxon>
        <taxon>Polyneoptera</taxon>
        <taxon>Dictyoptera</taxon>
        <taxon>Blattodea</taxon>
        <taxon>Blaberoidea</taxon>
        <taxon>Blaberidae</taxon>
        <taxon>Diplopterinae</taxon>
        <taxon>Diploptera</taxon>
    </lineage>
</organism>
<protein>
    <submittedName>
        <fullName evidence="1">Uncharacterized protein</fullName>
    </submittedName>
</protein>
<keyword evidence="2" id="KW-1185">Reference proteome</keyword>
<dbReference type="EMBL" id="JASPKZ010003552">
    <property type="protein sequence ID" value="KAJ9593116.1"/>
    <property type="molecule type" value="Genomic_DNA"/>
</dbReference>
<reference evidence="1" key="2">
    <citation type="submission" date="2023-05" db="EMBL/GenBank/DDBJ databases">
        <authorList>
            <person name="Fouks B."/>
        </authorList>
    </citation>
    <scope>NUCLEOTIDE SEQUENCE</scope>
    <source>
        <strain evidence="1">Stay&amp;Tobe</strain>
        <tissue evidence="1">Testes</tissue>
    </source>
</reference>
<evidence type="ECO:0000313" key="1">
    <source>
        <dbReference type="EMBL" id="KAJ9593116.1"/>
    </source>
</evidence>
<feature type="non-terminal residue" evidence="1">
    <location>
        <position position="86"/>
    </location>
</feature>
<feature type="non-terminal residue" evidence="1">
    <location>
        <position position="1"/>
    </location>
</feature>
<name>A0AAD8A6W4_DIPPU</name>
<dbReference type="Proteomes" id="UP001233999">
    <property type="component" value="Unassembled WGS sequence"/>
</dbReference>